<dbReference type="SUPFAM" id="SSF48150">
    <property type="entry name" value="DNA-glycosylase"/>
    <property type="match status" value="1"/>
</dbReference>
<dbReference type="GO" id="GO:0006285">
    <property type="term" value="P:base-excision repair, AP site formation"/>
    <property type="evidence" value="ECO:0007669"/>
    <property type="project" value="TreeGrafter"/>
</dbReference>
<dbReference type="AlphaFoldDB" id="A0A645FH00"/>
<dbReference type="GO" id="GO:0032131">
    <property type="term" value="F:alkylated DNA binding"/>
    <property type="evidence" value="ECO:0007669"/>
    <property type="project" value="TreeGrafter"/>
</dbReference>
<dbReference type="Gene3D" id="1.10.1670.40">
    <property type="match status" value="1"/>
</dbReference>
<comment type="caution">
    <text evidence="3">The sequence shown here is derived from an EMBL/GenBank/DDBJ whole genome shotgun (WGS) entry which is preliminary data.</text>
</comment>
<dbReference type="InterPro" id="IPR051912">
    <property type="entry name" value="Alkylbase_DNA_Glycosylase/TA"/>
</dbReference>
<dbReference type="GO" id="GO:0032993">
    <property type="term" value="C:protein-DNA complex"/>
    <property type="evidence" value="ECO:0007669"/>
    <property type="project" value="TreeGrafter"/>
</dbReference>
<protein>
    <recommendedName>
        <fullName evidence="4">HhH-GPD domain-containing protein</fullName>
    </recommendedName>
</protein>
<evidence type="ECO:0000256" key="1">
    <source>
        <dbReference type="ARBA" id="ARBA00022763"/>
    </source>
</evidence>
<keyword evidence="2" id="KW-0234">DNA repair</keyword>
<evidence type="ECO:0008006" key="4">
    <source>
        <dbReference type="Google" id="ProtNLM"/>
    </source>
</evidence>
<organism evidence="3">
    <name type="scientific">bioreactor metagenome</name>
    <dbReference type="NCBI Taxonomy" id="1076179"/>
    <lineage>
        <taxon>unclassified sequences</taxon>
        <taxon>metagenomes</taxon>
        <taxon>ecological metagenomes</taxon>
    </lineage>
</organism>
<keyword evidence="1" id="KW-0227">DNA damage</keyword>
<dbReference type="GO" id="GO:0006307">
    <property type="term" value="P:DNA alkylation repair"/>
    <property type="evidence" value="ECO:0007669"/>
    <property type="project" value="TreeGrafter"/>
</dbReference>
<dbReference type="GO" id="GO:0008725">
    <property type="term" value="F:DNA-3-methyladenine glycosylase activity"/>
    <property type="evidence" value="ECO:0007669"/>
    <property type="project" value="TreeGrafter"/>
</dbReference>
<dbReference type="InterPro" id="IPR011257">
    <property type="entry name" value="DNA_glycosylase"/>
</dbReference>
<dbReference type="EMBL" id="VSSQ01059330">
    <property type="protein sequence ID" value="MPN12906.1"/>
    <property type="molecule type" value="Genomic_DNA"/>
</dbReference>
<sequence>MSGALDLDGLWQEPDHIVVERLSALRGVGVWTAEMLLIFAFLRPDVLSYGDLAIRRGIMELYGLKTLSKEQFERYRKRYSPYGTTASFYLWRASHGIGIA</sequence>
<evidence type="ECO:0000256" key="2">
    <source>
        <dbReference type="ARBA" id="ARBA00023204"/>
    </source>
</evidence>
<gene>
    <name evidence="3" type="ORF">SDC9_160226</name>
</gene>
<dbReference type="GO" id="GO:0043916">
    <property type="term" value="F:DNA-7-methylguanine glycosylase activity"/>
    <property type="evidence" value="ECO:0007669"/>
    <property type="project" value="TreeGrafter"/>
</dbReference>
<proteinExistence type="predicted"/>
<dbReference type="PANTHER" id="PTHR43003">
    <property type="entry name" value="DNA-3-METHYLADENINE GLYCOSYLASE"/>
    <property type="match status" value="1"/>
</dbReference>
<dbReference type="PANTHER" id="PTHR43003:SF5">
    <property type="entry name" value="DNA-3-METHYLADENINE GLYCOSYLASE"/>
    <property type="match status" value="1"/>
</dbReference>
<reference evidence="3" key="1">
    <citation type="submission" date="2019-08" db="EMBL/GenBank/DDBJ databases">
        <authorList>
            <person name="Kucharzyk K."/>
            <person name="Murdoch R.W."/>
            <person name="Higgins S."/>
            <person name="Loffler F."/>
        </authorList>
    </citation>
    <scope>NUCLEOTIDE SEQUENCE</scope>
</reference>
<evidence type="ECO:0000313" key="3">
    <source>
        <dbReference type="EMBL" id="MPN12906.1"/>
    </source>
</evidence>
<dbReference type="GO" id="GO:0005737">
    <property type="term" value="C:cytoplasm"/>
    <property type="evidence" value="ECO:0007669"/>
    <property type="project" value="TreeGrafter"/>
</dbReference>
<name>A0A645FH00_9ZZZZ</name>
<accession>A0A645FH00</accession>